<name>A0A0N4WPF1_HAEPC</name>
<sequence>LSKETFRAMSMNLREFMTNDNDVLNAIPSKDRMNKTGSTVKLLGLKWDTSSDTLYIHIKTSPTEVLTKRTALKSFASTFDPVGLLAPLLVRAKIQIKGSRIRSSAFSDASRRVCAAVTYLLCKAPRENPVSNMIFSKTKLAVPKKSTIPRQELLALVPAIKSTQYLLKELKIPINTIHIFSDSQIILHWITSTKPLKTFVHNRVRYIKEL</sequence>
<organism evidence="1">
    <name type="scientific">Haemonchus placei</name>
    <name type="common">Barber's pole worm</name>
    <dbReference type="NCBI Taxonomy" id="6290"/>
    <lineage>
        <taxon>Eukaryota</taxon>
        <taxon>Metazoa</taxon>
        <taxon>Ecdysozoa</taxon>
        <taxon>Nematoda</taxon>
        <taxon>Chromadorea</taxon>
        <taxon>Rhabditida</taxon>
        <taxon>Rhabditina</taxon>
        <taxon>Rhabditomorpha</taxon>
        <taxon>Strongyloidea</taxon>
        <taxon>Trichostrongylidae</taxon>
        <taxon>Haemonchus</taxon>
    </lineage>
</organism>
<proteinExistence type="predicted"/>
<dbReference type="AlphaFoldDB" id="A0A0N4WPF1"/>
<dbReference type="Pfam" id="PF05380">
    <property type="entry name" value="Peptidase_A17"/>
    <property type="match status" value="2"/>
</dbReference>
<dbReference type="PANTHER" id="PTHR47331">
    <property type="entry name" value="PHD-TYPE DOMAIN-CONTAINING PROTEIN"/>
    <property type="match status" value="1"/>
</dbReference>
<dbReference type="WBParaSite" id="HPLM_0001324801-mRNA-1">
    <property type="protein sequence ID" value="HPLM_0001324801-mRNA-1"/>
    <property type="gene ID" value="HPLM_0001324801"/>
</dbReference>
<dbReference type="PANTHER" id="PTHR47331:SF6">
    <property type="entry name" value="DOUBLECORTIN DOMAIN-CONTAINING PROTEIN"/>
    <property type="match status" value="1"/>
</dbReference>
<protein>
    <submittedName>
        <fullName evidence="1">RNase H domain-containing protein</fullName>
    </submittedName>
</protein>
<dbReference type="InterPro" id="IPR008042">
    <property type="entry name" value="Retrotrans_Pao"/>
</dbReference>
<accession>A0A0N4WPF1</accession>
<reference evidence="1" key="1">
    <citation type="submission" date="2017-02" db="UniProtKB">
        <authorList>
            <consortium name="WormBaseParasite"/>
        </authorList>
    </citation>
    <scope>IDENTIFICATION</scope>
</reference>
<evidence type="ECO:0000313" key="1">
    <source>
        <dbReference type="WBParaSite" id="HPLM_0001324801-mRNA-1"/>
    </source>
</evidence>